<sequence>MKKIIIAAFAVTTALFSCTDKDNNPSPVLPPVNNTDSLFSVQDGEDDDRRIIIKPVAEAPAPDSSQAAQDGEDDDRKIIIRPQP</sequence>
<proteinExistence type="predicted"/>
<evidence type="ECO:0000313" key="2">
    <source>
        <dbReference type="Proteomes" id="UP000281028"/>
    </source>
</evidence>
<dbReference type="PROSITE" id="PS51257">
    <property type="entry name" value="PROKAR_LIPOPROTEIN"/>
    <property type="match status" value="1"/>
</dbReference>
<dbReference type="AlphaFoldDB" id="A0A3S1B4X2"/>
<gene>
    <name evidence="1" type="ORF">ECE50_004460</name>
</gene>
<reference evidence="1" key="1">
    <citation type="submission" date="2020-05" db="EMBL/GenBank/DDBJ databases">
        <title>Chitinophaga laudate sp. nov., isolated from a tropical peat swamp.</title>
        <authorList>
            <person name="Goh C.B.S."/>
            <person name="Lee M.S."/>
            <person name="Parimannan S."/>
            <person name="Pasbakhsh P."/>
            <person name="Yule C.M."/>
            <person name="Rajandas H."/>
            <person name="Loke S."/>
            <person name="Croft L."/>
            <person name="Tan J.B.L."/>
        </authorList>
    </citation>
    <scope>NUCLEOTIDE SEQUENCE</scope>
    <source>
        <strain evidence="1">Mgbs1</strain>
    </source>
</reference>
<keyword evidence="2" id="KW-1185">Reference proteome</keyword>
<name>A0A3S1B4X2_9BACT</name>
<comment type="caution">
    <text evidence="1">The sequence shown here is derived from an EMBL/GenBank/DDBJ whole genome shotgun (WGS) entry which is preliminary data.</text>
</comment>
<dbReference type="Proteomes" id="UP000281028">
    <property type="component" value="Unassembled WGS sequence"/>
</dbReference>
<dbReference type="RefSeq" id="WP_127034274.1">
    <property type="nucleotide sequence ID" value="NZ_JAABOK010000028.1"/>
</dbReference>
<dbReference type="EMBL" id="RIAR02000001">
    <property type="protein sequence ID" value="NSL86071.1"/>
    <property type="molecule type" value="Genomic_DNA"/>
</dbReference>
<accession>A0A3S1B4X2</accession>
<protein>
    <submittedName>
        <fullName evidence="1">Uncharacterized protein</fullName>
    </submittedName>
</protein>
<organism evidence="1 2">
    <name type="scientific">Chitinophaga solisilvae</name>
    <dbReference type="NCBI Taxonomy" id="1233460"/>
    <lineage>
        <taxon>Bacteria</taxon>
        <taxon>Pseudomonadati</taxon>
        <taxon>Bacteroidota</taxon>
        <taxon>Chitinophagia</taxon>
        <taxon>Chitinophagales</taxon>
        <taxon>Chitinophagaceae</taxon>
        <taxon>Chitinophaga</taxon>
    </lineage>
</organism>
<evidence type="ECO:0000313" key="1">
    <source>
        <dbReference type="EMBL" id="NSL86071.1"/>
    </source>
</evidence>